<name>A0A6G0WNP0_9STRA</name>
<dbReference type="VEuPathDB" id="FungiDB:AeMF1_012377"/>
<dbReference type="GO" id="GO:0000146">
    <property type="term" value="F:microfilament motor activity"/>
    <property type="evidence" value="ECO:0007669"/>
    <property type="project" value="TreeGrafter"/>
</dbReference>
<evidence type="ECO:0000313" key="4">
    <source>
        <dbReference type="Proteomes" id="UP000481153"/>
    </source>
</evidence>
<keyword evidence="4" id="KW-1185">Reference proteome</keyword>
<dbReference type="GO" id="GO:0032982">
    <property type="term" value="C:myosin filament"/>
    <property type="evidence" value="ECO:0007669"/>
    <property type="project" value="TreeGrafter"/>
</dbReference>
<evidence type="ECO:0008006" key="5">
    <source>
        <dbReference type="Google" id="ProtNLM"/>
    </source>
</evidence>
<dbReference type="GO" id="GO:0005737">
    <property type="term" value="C:cytoplasm"/>
    <property type="evidence" value="ECO:0007669"/>
    <property type="project" value="TreeGrafter"/>
</dbReference>
<feature type="compositionally biased region" description="Polar residues" evidence="2">
    <location>
        <begin position="393"/>
        <end position="404"/>
    </location>
</feature>
<dbReference type="VEuPathDB" id="FungiDB:AeMF1_021020"/>
<gene>
    <name evidence="3" type="ORF">Ae201684_013280</name>
</gene>
<dbReference type="PANTHER" id="PTHR45615:SF40">
    <property type="entry name" value="MYOSIN HEAVY CHAIN, NON-MUSCLE"/>
    <property type="match status" value="1"/>
</dbReference>
<feature type="compositionally biased region" description="Gly residues" evidence="2">
    <location>
        <begin position="458"/>
        <end position="476"/>
    </location>
</feature>
<evidence type="ECO:0000256" key="2">
    <source>
        <dbReference type="SAM" id="MobiDB-lite"/>
    </source>
</evidence>
<protein>
    <recommendedName>
        <fullName evidence="5">Retrotransposon gag domain-containing protein</fullName>
    </recommendedName>
</protein>
<dbReference type="GO" id="GO:0051015">
    <property type="term" value="F:actin filament binding"/>
    <property type="evidence" value="ECO:0007669"/>
    <property type="project" value="TreeGrafter"/>
</dbReference>
<organism evidence="3 4">
    <name type="scientific">Aphanomyces euteiches</name>
    <dbReference type="NCBI Taxonomy" id="100861"/>
    <lineage>
        <taxon>Eukaryota</taxon>
        <taxon>Sar</taxon>
        <taxon>Stramenopiles</taxon>
        <taxon>Oomycota</taxon>
        <taxon>Saprolegniomycetes</taxon>
        <taxon>Saprolegniales</taxon>
        <taxon>Verrucalvaceae</taxon>
        <taxon>Aphanomyces</taxon>
    </lineage>
</organism>
<comment type="caution">
    <text evidence="3">The sequence shown here is derived from an EMBL/GenBank/DDBJ whole genome shotgun (WGS) entry which is preliminary data.</text>
</comment>
<dbReference type="Proteomes" id="UP000481153">
    <property type="component" value="Unassembled WGS sequence"/>
</dbReference>
<sequence>MALNLLCAQAQQAANIQQDLERCQSRQLTENSQLVHEHAALIEHVQHLEATRQNDFRAIASQLQEYYEQAIASLRAEQEAKYLDAQEVSQRDRLASNLQLQDATSTISHLSSQLQEARDRLDSLTVSENTLAQREQLRLNEVETLNEALMHSRKENEEHKSQLVLATQRLHLFLGDLEGANQRWLKEREALHEDGLQTSEELSACYSLLDESRARVEEMREALARETGQANTPCANCVTLKAQLSEERALHNKEVANVMMDNHALLDRERRSAEQMILALQSVMDRLKSEDYTLKQELQGHSIELNKKQAELQATLTMIQQATIASDASYERAIAEQNRLRDAQERLKHEEQALTAARAALSSDRARFLHQSTLMRPDMSPRVDVASPDPHSQRSSPRISLSHPSGCSIWIARSTYQGRSPARPFYDDCHRPHPSPTHYGHCPYGYPYSGPYPPSGTPSGGPGGNDPDRGSGGGGGSPPPNPPNPSSYPTPAPAPAPRGTSPTSLYADCKKFAPTLDTLDQRRYLEFFLRRFDELAIEYHLSEEQLLLVFSDRLVSSKIERAADWWMRLHEDEPSLSWTNVKELFRLEFIVQTLSQSYRKILEPHRRDNESIRSFIWRLNDSHQDAGSDAPVIIQGIIEGCGDSAISNLLRQRRPRPRSAKECIRLLTDCDIDINSRLDGSRAVSKTNTTAQTPSTPTRSPRQVTKPTENSENVILQTIKDLKTELRADMLNLATETRPPTPLILN</sequence>
<feature type="coiled-coil region" evidence="1">
    <location>
        <begin position="330"/>
        <end position="360"/>
    </location>
</feature>
<reference evidence="3 4" key="1">
    <citation type="submission" date="2019-07" db="EMBL/GenBank/DDBJ databases">
        <title>Genomics analysis of Aphanomyces spp. identifies a new class of oomycete effector associated with host adaptation.</title>
        <authorList>
            <person name="Gaulin E."/>
        </authorList>
    </citation>
    <scope>NUCLEOTIDE SEQUENCE [LARGE SCALE GENOMIC DNA]</scope>
    <source>
        <strain evidence="3 4">ATCC 201684</strain>
    </source>
</reference>
<proteinExistence type="predicted"/>
<dbReference type="EMBL" id="VJMJ01000170">
    <property type="protein sequence ID" value="KAF0728979.1"/>
    <property type="molecule type" value="Genomic_DNA"/>
</dbReference>
<dbReference type="GO" id="GO:0016460">
    <property type="term" value="C:myosin II complex"/>
    <property type="evidence" value="ECO:0007669"/>
    <property type="project" value="TreeGrafter"/>
</dbReference>
<feature type="region of interest" description="Disordered" evidence="2">
    <location>
        <begin position="372"/>
        <end position="404"/>
    </location>
</feature>
<dbReference type="PANTHER" id="PTHR45615">
    <property type="entry name" value="MYOSIN HEAVY CHAIN, NON-MUSCLE"/>
    <property type="match status" value="1"/>
</dbReference>
<feature type="region of interest" description="Disordered" evidence="2">
    <location>
        <begin position="453"/>
        <end position="502"/>
    </location>
</feature>
<keyword evidence="1" id="KW-0175">Coiled coil</keyword>
<feature type="compositionally biased region" description="Low complexity" evidence="2">
    <location>
        <begin position="687"/>
        <end position="705"/>
    </location>
</feature>
<dbReference type="AlphaFoldDB" id="A0A6G0WNP0"/>
<feature type="coiled-coil region" evidence="1">
    <location>
        <begin position="100"/>
        <end position="162"/>
    </location>
</feature>
<evidence type="ECO:0000313" key="3">
    <source>
        <dbReference type="EMBL" id="KAF0728979.1"/>
    </source>
</evidence>
<accession>A0A6G0WNP0</accession>
<feature type="region of interest" description="Disordered" evidence="2">
    <location>
        <begin position="681"/>
        <end position="710"/>
    </location>
</feature>
<evidence type="ECO:0000256" key="1">
    <source>
        <dbReference type="SAM" id="Coils"/>
    </source>
</evidence>
<feature type="compositionally biased region" description="Pro residues" evidence="2">
    <location>
        <begin position="477"/>
        <end position="496"/>
    </location>
</feature>